<evidence type="ECO:0000313" key="3">
    <source>
        <dbReference type="Proteomes" id="UP000255101"/>
    </source>
</evidence>
<proteinExistence type="predicted"/>
<dbReference type="EMBL" id="UGTB01000003">
    <property type="protein sequence ID" value="SUB57991.1"/>
    <property type="molecule type" value="Genomic_DNA"/>
</dbReference>
<organism evidence="1 3">
    <name type="scientific">Peptostreptococcus anaerobius</name>
    <dbReference type="NCBI Taxonomy" id="1261"/>
    <lineage>
        <taxon>Bacteria</taxon>
        <taxon>Bacillati</taxon>
        <taxon>Bacillota</taxon>
        <taxon>Clostridia</taxon>
        <taxon>Peptostreptococcales</taxon>
        <taxon>Peptostreptococcaceae</taxon>
        <taxon>Peptostreptococcus</taxon>
    </lineage>
</organism>
<dbReference type="AlphaFoldDB" id="A0A379C755"/>
<sequence length="69" mass="8452">MNLIKRVYDLIKEEYNLKDKDCFKIDYIGSKQYYMDGYTFYDEKDNIVDEMILFFILKYGILITRRNNG</sequence>
<dbReference type="EMBL" id="UGTB01000004">
    <property type="protein sequence ID" value="SUB62079.1"/>
    <property type="molecule type" value="Genomic_DNA"/>
</dbReference>
<evidence type="ECO:0000313" key="1">
    <source>
        <dbReference type="EMBL" id="SUB57991.1"/>
    </source>
</evidence>
<protein>
    <submittedName>
        <fullName evidence="1">Uncharacterized protein</fullName>
    </submittedName>
</protein>
<gene>
    <name evidence="1" type="ORF">NCTC11460_00025</name>
    <name evidence="2" type="ORF">NCTC11460_02087</name>
</gene>
<evidence type="ECO:0000313" key="2">
    <source>
        <dbReference type="EMBL" id="SUB62079.1"/>
    </source>
</evidence>
<accession>A0A379C755</accession>
<dbReference type="RefSeq" id="WP_019595763.1">
    <property type="nucleotide sequence ID" value="NZ_FOVA01000025.1"/>
</dbReference>
<reference evidence="1 3" key="1">
    <citation type="submission" date="2018-06" db="EMBL/GenBank/DDBJ databases">
        <authorList>
            <consortium name="Pathogen Informatics"/>
            <person name="Doyle S."/>
        </authorList>
    </citation>
    <scope>NUCLEOTIDE SEQUENCE [LARGE SCALE GENOMIC DNA]</scope>
    <source>
        <strain evidence="1 3">NCTC11460</strain>
    </source>
</reference>
<dbReference type="Proteomes" id="UP000255101">
    <property type="component" value="Unassembled WGS sequence"/>
</dbReference>
<name>A0A379C755_9FIRM</name>